<proteinExistence type="predicted"/>
<evidence type="ECO:0000313" key="2">
    <source>
        <dbReference type="EMBL" id="CAE4662457.1"/>
    </source>
</evidence>
<feature type="region of interest" description="Disordered" evidence="1">
    <location>
        <begin position="29"/>
        <end position="56"/>
    </location>
</feature>
<sequence length="188" mass="21628">MIHIHPVGRTSFVFANASAQVNKNHLPQHEEEAAPSTVDHMPSSETIPMPSSHIHRTRSELQLREDMAAAEWRDMCMFHRLVKGMRERQQAHFASHQRECQQTSDGSCGHYRRTVQTTPVAKNMAPIRQEKVADYYRDAPHTREHINSDWSVSGYEEHQTCSNWAESVADIISYEDDELEGEIFSLDL</sequence>
<organism evidence="2">
    <name type="scientific">Ditylum brightwellii</name>
    <dbReference type="NCBI Taxonomy" id="49249"/>
    <lineage>
        <taxon>Eukaryota</taxon>
        <taxon>Sar</taxon>
        <taxon>Stramenopiles</taxon>
        <taxon>Ochrophyta</taxon>
        <taxon>Bacillariophyta</taxon>
        <taxon>Mediophyceae</taxon>
        <taxon>Lithodesmiophycidae</taxon>
        <taxon>Lithodesmiales</taxon>
        <taxon>Lithodesmiaceae</taxon>
        <taxon>Ditylum</taxon>
    </lineage>
</organism>
<dbReference type="AlphaFoldDB" id="A0A7S4T1E8"/>
<protein>
    <submittedName>
        <fullName evidence="2">Uncharacterized protein</fullName>
    </submittedName>
</protein>
<accession>A0A7S4T1E8</accession>
<evidence type="ECO:0000256" key="1">
    <source>
        <dbReference type="SAM" id="MobiDB-lite"/>
    </source>
</evidence>
<name>A0A7S4T1E8_9STRA</name>
<dbReference type="EMBL" id="HBNS01057818">
    <property type="protein sequence ID" value="CAE4662457.1"/>
    <property type="molecule type" value="Transcribed_RNA"/>
</dbReference>
<reference evidence="2" key="1">
    <citation type="submission" date="2021-01" db="EMBL/GenBank/DDBJ databases">
        <authorList>
            <person name="Corre E."/>
            <person name="Pelletier E."/>
            <person name="Niang G."/>
            <person name="Scheremetjew M."/>
            <person name="Finn R."/>
            <person name="Kale V."/>
            <person name="Holt S."/>
            <person name="Cochrane G."/>
            <person name="Meng A."/>
            <person name="Brown T."/>
            <person name="Cohen L."/>
        </authorList>
    </citation>
    <scope>NUCLEOTIDE SEQUENCE</scope>
    <source>
        <strain evidence="2">GSO104</strain>
    </source>
</reference>
<gene>
    <name evidence="2" type="ORF">DBRI00130_LOCUS41600</name>
</gene>